<gene>
    <name evidence="1" type="ORF">BDW02DRAFT_569351</name>
</gene>
<accession>A0A6A5KD16</accession>
<organism evidence="1 2">
    <name type="scientific">Decorospora gaudefroyi</name>
    <dbReference type="NCBI Taxonomy" id="184978"/>
    <lineage>
        <taxon>Eukaryota</taxon>
        <taxon>Fungi</taxon>
        <taxon>Dikarya</taxon>
        <taxon>Ascomycota</taxon>
        <taxon>Pezizomycotina</taxon>
        <taxon>Dothideomycetes</taxon>
        <taxon>Pleosporomycetidae</taxon>
        <taxon>Pleosporales</taxon>
        <taxon>Pleosporineae</taxon>
        <taxon>Pleosporaceae</taxon>
        <taxon>Decorospora</taxon>
    </lineage>
</organism>
<keyword evidence="2" id="KW-1185">Reference proteome</keyword>
<evidence type="ECO:0000313" key="1">
    <source>
        <dbReference type="EMBL" id="KAF1834209.1"/>
    </source>
</evidence>
<protein>
    <submittedName>
        <fullName evidence="1">Uncharacterized protein</fullName>
    </submittedName>
</protein>
<dbReference type="AlphaFoldDB" id="A0A6A5KD16"/>
<proteinExistence type="predicted"/>
<name>A0A6A5KD16_9PLEO</name>
<dbReference type="Proteomes" id="UP000800040">
    <property type="component" value="Unassembled WGS sequence"/>
</dbReference>
<evidence type="ECO:0000313" key="2">
    <source>
        <dbReference type="Proteomes" id="UP000800040"/>
    </source>
</evidence>
<reference evidence="1" key="1">
    <citation type="submission" date="2020-01" db="EMBL/GenBank/DDBJ databases">
        <authorList>
            <consortium name="DOE Joint Genome Institute"/>
            <person name="Haridas S."/>
            <person name="Albert R."/>
            <person name="Binder M."/>
            <person name="Bloem J."/>
            <person name="Labutti K."/>
            <person name="Salamov A."/>
            <person name="Andreopoulos B."/>
            <person name="Baker S.E."/>
            <person name="Barry K."/>
            <person name="Bills G."/>
            <person name="Bluhm B.H."/>
            <person name="Cannon C."/>
            <person name="Castanera R."/>
            <person name="Culley D.E."/>
            <person name="Daum C."/>
            <person name="Ezra D."/>
            <person name="Gonzalez J.B."/>
            <person name="Henrissat B."/>
            <person name="Kuo A."/>
            <person name="Liang C."/>
            <person name="Lipzen A."/>
            <person name="Lutzoni F."/>
            <person name="Magnuson J."/>
            <person name="Mondo S."/>
            <person name="Nolan M."/>
            <person name="Ohm R."/>
            <person name="Pangilinan J."/>
            <person name="Park H.-J."/>
            <person name="Ramirez L."/>
            <person name="Alfaro M."/>
            <person name="Sun H."/>
            <person name="Tritt A."/>
            <person name="Yoshinaga Y."/>
            <person name="Zwiers L.-H."/>
            <person name="Turgeon B.G."/>
            <person name="Goodwin S.B."/>
            <person name="Spatafora J.W."/>
            <person name="Crous P.W."/>
            <person name="Grigoriev I.V."/>
        </authorList>
    </citation>
    <scope>NUCLEOTIDE SEQUENCE</scope>
    <source>
        <strain evidence="1">P77</strain>
    </source>
</reference>
<dbReference type="OrthoDB" id="5365129at2759"/>
<dbReference type="EMBL" id="ML975306">
    <property type="protein sequence ID" value="KAF1834209.1"/>
    <property type="molecule type" value="Genomic_DNA"/>
</dbReference>
<sequence length="317" mass="33911">MSFVDAIGAVLTASGTVLTAISFFSGNWRGGGNEGATVTIKAGLERRDDASASLSGSIHRIYAYDERNVYAGQAGGGFLNSGDVLTRTVDQKVGGRRAGYISVANNDDATCISWITVTMFDGTRGGAWTGDIGPFCGQAFYYSVEPAGEKKDGTGEYVPRCTWIDANKSGTITSAALKFDVGAHAEKVVDTTIRNGVCRYTIFGPDRGPIPGQPGRRSDDDRPSWMTEQLIVSNRTSQPAEELCNSDLSWGPDFIGPDGKFCDMGSKTLMPLCSSEAVDGCVEVNEDEGNVVKRMSVAKRVTGVVHKSYKNVQKWGH</sequence>